<proteinExistence type="evidence at transcript level"/>
<reference evidence="1" key="1">
    <citation type="journal article" date="2011" name="Plant Physiol.">
        <title>Comprehensive sequence analysis of 24,783 barley full-length cDNAs derived from 12 clone libraries.</title>
        <authorList>
            <person name="Matsumoto T."/>
            <person name="Tanaka T."/>
            <person name="Sakai H."/>
            <person name="Amano N."/>
            <person name="Kanamori H."/>
            <person name="Kurita K."/>
            <person name="Kikuta A."/>
            <person name="Kamiya K."/>
            <person name="Yamamoto M."/>
            <person name="Ikawa H."/>
            <person name="Fujii N."/>
            <person name="Hori K."/>
            <person name="Itoh T."/>
            <person name="Sato K."/>
        </authorList>
    </citation>
    <scope>NUCLEOTIDE SEQUENCE</scope>
    <source>
        <tissue evidence="1">Shoot and root</tissue>
    </source>
</reference>
<organism evidence="1">
    <name type="scientific">Hordeum vulgare subsp. vulgare</name>
    <name type="common">Domesticated barley</name>
    <dbReference type="NCBI Taxonomy" id="112509"/>
    <lineage>
        <taxon>Eukaryota</taxon>
        <taxon>Viridiplantae</taxon>
        <taxon>Streptophyta</taxon>
        <taxon>Embryophyta</taxon>
        <taxon>Tracheophyta</taxon>
        <taxon>Spermatophyta</taxon>
        <taxon>Magnoliopsida</taxon>
        <taxon>Liliopsida</taxon>
        <taxon>Poales</taxon>
        <taxon>Poaceae</taxon>
        <taxon>BOP clade</taxon>
        <taxon>Pooideae</taxon>
        <taxon>Triticodae</taxon>
        <taxon>Triticeae</taxon>
        <taxon>Hordeinae</taxon>
        <taxon>Hordeum</taxon>
    </lineage>
</organism>
<dbReference type="AlphaFoldDB" id="F2DKJ5"/>
<dbReference type="EMBL" id="AK364413">
    <property type="protein sequence ID" value="BAJ95616.1"/>
    <property type="molecule type" value="mRNA"/>
</dbReference>
<evidence type="ECO:0000313" key="1">
    <source>
        <dbReference type="EMBL" id="BAJ95616.1"/>
    </source>
</evidence>
<sequence>MKQELVLLLLKEKVYVYGEEVKASTKELAIAASRLRESLMPEAQHHVLEYVHEHLSA</sequence>
<protein>
    <submittedName>
        <fullName evidence="1">Predicted protein</fullName>
    </submittedName>
</protein>
<accession>F2DKJ5</accession>
<name>F2DKJ5_HORVV</name>